<comment type="caution">
    <text evidence="1">The sequence shown here is derived from an EMBL/GenBank/DDBJ whole genome shotgun (WGS) entry which is preliminary data.</text>
</comment>
<proteinExistence type="predicted"/>
<dbReference type="EMBL" id="JBHTIR010000535">
    <property type="protein sequence ID" value="MFD0851506.1"/>
    <property type="molecule type" value="Genomic_DNA"/>
</dbReference>
<evidence type="ECO:0000313" key="2">
    <source>
        <dbReference type="Proteomes" id="UP001597083"/>
    </source>
</evidence>
<reference evidence="2" key="1">
    <citation type="journal article" date="2019" name="Int. J. Syst. Evol. Microbiol.">
        <title>The Global Catalogue of Microorganisms (GCM) 10K type strain sequencing project: providing services to taxonomists for standard genome sequencing and annotation.</title>
        <authorList>
            <consortium name="The Broad Institute Genomics Platform"/>
            <consortium name="The Broad Institute Genome Sequencing Center for Infectious Disease"/>
            <person name="Wu L."/>
            <person name="Ma J."/>
        </authorList>
    </citation>
    <scope>NUCLEOTIDE SEQUENCE [LARGE SCALE GENOMIC DNA]</scope>
    <source>
        <strain evidence="2">JCM 31696</strain>
    </source>
</reference>
<feature type="non-terminal residue" evidence="1">
    <location>
        <position position="173"/>
    </location>
</feature>
<dbReference type="Proteomes" id="UP001597083">
    <property type="component" value="Unassembled WGS sequence"/>
</dbReference>
<name>A0ABW3CD68_9ACTN</name>
<evidence type="ECO:0000313" key="1">
    <source>
        <dbReference type="EMBL" id="MFD0851506.1"/>
    </source>
</evidence>
<dbReference type="Pfam" id="PF20773">
    <property type="entry name" value="InhA-like_MAM"/>
    <property type="match status" value="1"/>
</dbReference>
<protein>
    <submittedName>
        <fullName evidence="1">Uncharacterized protein</fullName>
    </submittedName>
</protein>
<keyword evidence="2" id="KW-1185">Reference proteome</keyword>
<feature type="non-terminal residue" evidence="1">
    <location>
        <position position="1"/>
    </location>
</feature>
<organism evidence="1 2">
    <name type="scientific">Actinomadura adrarensis</name>
    <dbReference type="NCBI Taxonomy" id="1819600"/>
    <lineage>
        <taxon>Bacteria</taxon>
        <taxon>Bacillati</taxon>
        <taxon>Actinomycetota</taxon>
        <taxon>Actinomycetes</taxon>
        <taxon>Streptosporangiales</taxon>
        <taxon>Thermomonosporaceae</taxon>
        <taxon>Actinomadura</taxon>
    </lineage>
</organism>
<gene>
    <name evidence="1" type="ORF">ACFQ07_04710</name>
</gene>
<sequence length="173" mass="18415">STWRRLTRTIDLTSVTAAQAPKLQAMVSYSTEARYDHVLLEARTAGGDDWTTLPDENGRSSSTVPIECEQGYFMNMHPHLGRYLTAGNPCQNTGSSGGWNSFTGSSNGWVPVSFDLSAYAGKQVEVSFAYVSDPFTGGTGLFVDETKVTTSGGDLDSEGFESGLGPWAIAGAP</sequence>
<accession>A0ABW3CD68</accession>